<dbReference type="PANTHER" id="PTHR30204:SF98">
    <property type="entry name" value="HTH-TYPE TRANSCRIPTIONAL REGULATOR ADHR"/>
    <property type="match status" value="1"/>
</dbReference>
<dbReference type="InterPro" id="IPR009061">
    <property type="entry name" value="DNA-bd_dom_put_sf"/>
</dbReference>
<reference evidence="4" key="1">
    <citation type="submission" date="2016-10" db="EMBL/GenBank/DDBJ databases">
        <authorList>
            <person name="Varghese N."/>
            <person name="Submissions S."/>
        </authorList>
    </citation>
    <scope>NUCLEOTIDE SEQUENCE [LARGE SCALE GENOMIC DNA]</scope>
    <source>
        <strain evidence="4">CGMCC 1.10223</strain>
    </source>
</reference>
<dbReference type="CDD" id="cd01109">
    <property type="entry name" value="HTH_YyaN"/>
    <property type="match status" value="1"/>
</dbReference>
<dbReference type="InterPro" id="IPR047057">
    <property type="entry name" value="MerR_fam"/>
</dbReference>
<evidence type="ECO:0000313" key="3">
    <source>
        <dbReference type="EMBL" id="SFF11602.1"/>
    </source>
</evidence>
<proteinExistence type="predicted"/>
<evidence type="ECO:0000259" key="2">
    <source>
        <dbReference type="PROSITE" id="PS50937"/>
    </source>
</evidence>
<dbReference type="SUPFAM" id="SSF46955">
    <property type="entry name" value="Putative DNA-binding domain"/>
    <property type="match status" value="1"/>
</dbReference>
<organism evidence="3 4">
    <name type="scientific">Paenibacillus algorifonticola</name>
    <dbReference type="NCBI Taxonomy" id="684063"/>
    <lineage>
        <taxon>Bacteria</taxon>
        <taxon>Bacillati</taxon>
        <taxon>Bacillota</taxon>
        <taxon>Bacilli</taxon>
        <taxon>Bacillales</taxon>
        <taxon>Paenibacillaceae</taxon>
        <taxon>Paenibacillus</taxon>
    </lineage>
</organism>
<dbReference type="AlphaFoldDB" id="A0A1I2G230"/>
<dbReference type="SMART" id="SM00422">
    <property type="entry name" value="HTH_MERR"/>
    <property type="match status" value="1"/>
</dbReference>
<evidence type="ECO:0000313" key="4">
    <source>
        <dbReference type="Proteomes" id="UP000183410"/>
    </source>
</evidence>
<dbReference type="PANTHER" id="PTHR30204">
    <property type="entry name" value="REDOX-CYCLING DRUG-SENSING TRANSCRIPTIONAL ACTIVATOR SOXR"/>
    <property type="match status" value="1"/>
</dbReference>
<name>A0A1I2G230_9BACL</name>
<dbReference type="Pfam" id="PF13411">
    <property type="entry name" value="MerR_1"/>
    <property type="match status" value="1"/>
</dbReference>
<feature type="domain" description="HTH merR-type" evidence="2">
    <location>
        <begin position="10"/>
        <end position="79"/>
    </location>
</feature>
<gene>
    <name evidence="3" type="ORF">SAMN04487969_114103</name>
</gene>
<dbReference type="GO" id="GO:0003700">
    <property type="term" value="F:DNA-binding transcription factor activity"/>
    <property type="evidence" value="ECO:0007669"/>
    <property type="project" value="InterPro"/>
</dbReference>
<dbReference type="GO" id="GO:0003677">
    <property type="term" value="F:DNA binding"/>
    <property type="evidence" value="ECO:0007669"/>
    <property type="project" value="UniProtKB-KW"/>
</dbReference>
<evidence type="ECO:0000256" key="1">
    <source>
        <dbReference type="ARBA" id="ARBA00023125"/>
    </source>
</evidence>
<protein>
    <submittedName>
        <fullName evidence="3">DNA-binding transcriptional regulator, MerR family</fullName>
    </submittedName>
</protein>
<accession>A0A1I2G230</accession>
<keyword evidence="1 3" id="KW-0238">DNA-binding</keyword>
<dbReference type="PROSITE" id="PS50937">
    <property type="entry name" value="HTH_MERR_2"/>
    <property type="match status" value="1"/>
</dbReference>
<sequence length="139" mass="16182">MKAGDDVLESFSIKQVSQKIGLTEDAIRYYEKIGLLPPIKRKDNGHRLFDLEDIEVMELITCLKKTGMPLEEMKAYIQLPFKENISAVPELKATFQEYRQKITAQISDLQRILQFIDFKLDNDQSLLKSEKTETPRQFL</sequence>
<keyword evidence="4" id="KW-1185">Reference proteome</keyword>
<dbReference type="Proteomes" id="UP000183410">
    <property type="component" value="Unassembled WGS sequence"/>
</dbReference>
<dbReference type="EMBL" id="FONN01000014">
    <property type="protein sequence ID" value="SFF11602.1"/>
    <property type="molecule type" value="Genomic_DNA"/>
</dbReference>
<dbReference type="Gene3D" id="1.10.1660.10">
    <property type="match status" value="1"/>
</dbReference>
<dbReference type="InterPro" id="IPR000551">
    <property type="entry name" value="MerR-type_HTH_dom"/>
</dbReference>